<evidence type="ECO:0000313" key="3">
    <source>
        <dbReference type="Proteomes" id="UP001303473"/>
    </source>
</evidence>
<evidence type="ECO:0000256" key="1">
    <source>
        <dbReference type="SAM" id="MobiDB-lite"/>
    </source>
</evidence>
<organism evidence="2 3">
    <name type="scientific">Diplogelasinospora grovesii</name>
    <dbReference type="NCBI Taxonomy" id="303347"/>
    <lineage>
        <taxon>Eukaryota</taxon>
        <taxon>Fungi</taxon>
        <taxon>Dikarya</taxon>
        <taxon>Ascomycota</taxon>
        <taxon>Pezizomycotina</taxon>
        <taxon>Sordariomycetes</taxon>
        <taxon>Sordariomycetidae</taxon>
        <taxon>Sordariales</taxon>
        <taxon>Diplogelasinosporaceae</taxon>
        <taxon>Diplogelasinospora</taxon>
    </lineage>
</organism>
<keyword evidence="3" id="KW-1185">Reference proteome</keyword>
<protein>
    <submittedName>
        <fullName evidence="2">Uncharacterized protein</fullName>
    </submittedName>
</protein>
<dbReference type="EMBL" id="MU853793">
    <property type="protein sequence ID" value="KAK3940657.1"/>
    <property type="molecule type" value="Genomic_DNA"/>
</dbReference>
<feature type="compositionally biased region" description="Polar residues" evidence="1">
    <location>
        <begin position="66"/>
        <end position="75"/>
    </location>
</feature>
<proteinExistence type="predicted"/>
<feature type="region of interest" description="Disordered" evidence="1">
    <location>
        <begin position="106"/>
        <end position="131"/>
    </location>
</feature>
<dbReference type="Proteomes" id="UP001303473">
    <property type="component" value="Unassembled WGS sequence"/>
</dbReference>
<name>A0AAN6N7J9_9PEZI</name>
<evidence type="ECO:0000313" key="2">
    <source>
        <dbReference type="EMBL" id="KAK3940657.1"/>
    </source>
</evidence>
<dbReference type="AlphaFoldDB" id="A0AAN6N7J9"/>
<feature type="compositionally biased region" description="Basic and acidic residues" evidence="1">
    <location>
        <begin position="9"/>
        <end position="28"/>
    </location>
</feature>
<feature type="region of interest" description="Disordered" evidence="1">
    <location>
        <begin position="1"/>
        <end position="77"/>
    </location>
</feature>
<sequence>METPTNAQYERDLRSASKERKRSKDSATKWRRGSRPSGGVQSNWITGELISGSDAKTRPKKRKSETGFSTKQPGNQVKLRATYDGHHYGRLVTTLYAQQEATDKTNLRSSVGDLLSPSPTPTPPGRTRRSSVSDNFLYSFDRVDSPGQPVALEYFVKTTGRETEKLVEKEYEVLDSQGEALKGRKARRILRQKAATDIDAAHHEFEEDDDGFELV</sequence>
<accession>A0AAN6N7J9</accession>
<gene>
    <name evidence="2" type="ORF">QBC46DRAFT_121922</name>
</gene>
<comment type="caution">
    <text evidence="2">The sequence shown here is derived from an EMBL/GenBank/DDBJ whole genome shotgun (WGS) entry which is preliminary data.</text>
</comment>
<reference evidence="3" key="1">
    <citation type="journal article" date="2023" name="Mol. Phylogenet. Evol.">
        <title>Genome-scale phylogeny and comparative genomics of the fungal order Sordariales.</title>
        <authorList>
            <person name="Hensen N."/>
            <person name="Bonometti L."/>
            <person name="Westerberg I."/>
            <person name="Brannstrom I.O."/>
            <person name="Guillou S."/>
            <person name="Cros-Aarteil S."/>
            <person name="Calhoun S."/>
            <person name="Haridas S."/>
            <person name="Kuo A."/>
            <person name="Mondo S."/>
            <person name="Pangilinan J."/>
            <person name="Riley R."/>
            <person name="LaButti K."/>
            <person name="Andreopoulos B."/>
            <person name="Lipzen A."/>
            <person name="Chen C."/>
            <person name="Yan M."/>
            <person name="Daum C."/>
            <person name="Ng V."/>
            <person name="Clum A."/>
            <person name="Steindorff A."/>
            <person name="Ohm R.A."/>
            <person name="Martin F."/>
            <person name="Silar P."/>
            <person name="Natvig D.O."/>
            <person name="Lalanne C."/>
            <person name="Gautier V."/>
            <person name="Ament-Velasquez S.L."/>
            <person name="Kruys A."/>
            <person name="Hutchinson M.I."/>
            <person name="Powell A.J."/>
            <person name="Barry K."/>
            <person name="Miller A.N."/>
            <person name="Grigoriev I.V."/>
            <person name="Debuchy R."/>
            <person name="Gladieux P."/>
            <person name="Hiltunen Thoren M."/>
            <person name="Johannesson H."/>
        </authorList>
    </citation>
    <scope>NUCLEOTIDE SEQUENCE [LARGE SCALE GENOMIC DNA]</scope>
    <source>
        <strain evidence="3">CBS 340.73</strain>
    </source>
</reference>